<dbReference type="InterPro" id="IPR052560">
    <property type="entry name" value="RdDP_mobile_element"/>
</dbReference>
<dbReference type="PANTHER" id="PTHR36688:SF1">
    <property type="entry name" value="ENDONUCLEASE_EXONUCLEASE_PHOSPHATASE DOMAIN-CONTAINING PROTEIN"/>
    <property type="match status" value="1"/>
</dbReference>
<dbReference type="PROSITE" id="PS50878">
    <property type="entry name" value="RT_POL"/>
    <property type="match status" value="1"/>
</dbReference>
<dbReference type="GO" id="GO:0003964">
    <property type="term" value="F:RNA-directed DNA polymerase activity"/>
    <property type="evidence" value="ECO:0007669"/>
    <property type="project" value="UniProtKB-KW"/>
</dbReference>
<dbReference type="PANTHER" id="PTHR36688">
    <property type="entry name" value="ENDO/EXONUCLEASE/PHOSPHATASE DOMAIN-CONTAINING PROTEIN"/>
    <property type="match status" value="1"/>
</dbReference>
<dbReference type="Proteomes" id="UP001458880">
    <property type="component" value="Unassembled WGS sequence"/>
</dbReference>
<feature type="domain" description="Reverse transcriptase" evidence="1">
    <location>
        <begin position="1"/>
        <end position="120"/>
    </location>
</feature>
<keyword evidence="2" id="KW-0695">RNA-directed DNA polymerase</keyword>
<keyword evidence="3" id="KW-1185">Reference proteome</keyword>
<dbReference type="Pfam" id="PF00078">
    <property type="entry name" value="RVT_1"/>
    <property type="match status" value="1"/>
</dbReference>
<keyword evidence="2" id="KW-0808">Transferase</keyword>
<dbReference type="InterPro" id="IPR000477">
    <property type="entry name" value="RT_dom"/>
</dbReference>
<gene>
    <name evidence="2" type="ORF">QE152_g33664</name>
</gene>
<protein>
    <submittedName>
        <fullName evidence="2">Reverse transcriptase (RNA-dependent DNA polymerase)</fullName>
    </submittedName>
</protein>
<comment type="caution">
    <text evidence="2">The sequence shown here is derived from an EMBL/GenBank/DDBJ whole genome shotgun (WGS) entry which is preliminary data.</text>
</comment>
<evidence type="ECO:0000313" key="3">
    <source>
        <dbReference type="Proteomes" id="UP001458880"/>
    </source>
</evidence>
<sequence length="120" mass="13775">MYYLRRRDLDLGVTLYLETGFHQKLKTAAVFLNLASAYDTVWRDRLIYKMARTMPCRTIARLLQVMLSNRCFKVVLGVKTSDIHIINNGVPQGSVLALLFFNFATLEPVNLSLHWLSVVV</sequence>
<dbReference type="AlphaFoldDB" id="A0AAW1IVN7"/>
<evidence type="ECO:0000313" key="2">
    <source>
        <dbReference type="EMBL" id="KAK9694285.1"/>
    </source>
</evidence>
<keyword evidence="2" id="KW-0548">Nucleotidyltransferase</keyword>
<dbReference type="EMBL" id="JASPKY010000517">
    <property type="protein sequence ID" value="KAK9694285.1"/>
    <property type="molecule type" value="Genomic_DNA"/>
</dbReference>
<evidence type="ECO:0000259" key="1">
    <source>
        <dbReference type="PROSITE" id="PS50878"/>
    </source>
</evidence>
<proteinExistence type="predicted"/>
<organism evidence="2 3">
    <name type="scientific">Popillia japonica</name>
    <name type="common">Japanese beetle</name>
    <dbReference type="NCBI Taxonomy" id="7064"/>
    <lineage>
        <taxon>Eukaryota</taxon>
        <taxon>Metazoa</taxon>
        <taxon>Ecdysozoa</taxon>
        <taxon>Arthropoda</taxon>
        <taxon>Hexapoda</taxon>
        <taxon>Insecta</taxon>
        <taxon>Pterygota</taxon>
        <taxon>Neoptera</taxon>
        <taxon>Endopterygota</taxon>
        <taxon>Coleoptera</taxon>
        <taxon>Polyphaga</taxon>
        <taxon>Scarabaeiformia</taxon>
        <taxon>Scarabaeidae</taxon>
        <taxon>Rutelinae</taxon>
        <taxon>Popillia</taxon>
    </lineage>
</organism>
<accession>A0AAW1IVN7</accession>
<reference evidence="2 3" key="1">
    <citation type="journal article" date="2024" name="BMC Genomics">
        <title>De novo assembly and annotation of Popillia japonica's genome with initial clues to its potential as an invasive pest.</title>
        <authorList>
            <person name="Cucini C."/>
            <person name="Boschi S."/>
            <person name="Funari R."/>
            <person name="Cardaioli E."/>
            <person name="Iannotti N."/>
            <person name="Marturano G."/>
            <person name="Paoli F."/>
            <person name="Bruttini M."/>
            <person name="Carapelli A."/>
            <person name="Frati F."/>
            <person name="Nardi F."/>
        </authorList>
    </citation>
    <scope>NUCLEOTIDE SEQUENCE [LARGE SCALE GENOMIC DNA]</scope>
    <source>
        <strain evidence="2">DMR45628</strain>
    </source>
</reference>
<name>A0AAW1IVN7_POPJA</name>